<proteinExistence type="predicted"/>
<name>A0A2U3LN49_9FIRM</name>
<dbReference type="Proteomes" id="UP000238916">
    <property type="component" value="Unassembled WGS sequence"/>
</dbReference>
<reference evidence="2" key="1">
    <citation type="submission" date="2018-02" db="EMBL/GenBank/DDBJ databases">
        <authorList>
            <person name="Hausmann B."/>
        </authorList>
    </citation>
    <scope>NUCLEOTIDE SEQUENCE [LARGE SCALE GENOMIC DNA]</scope>
    <source>
        <strain evidence="2">Peat soil MAG SbF1</strain>
    </source>
</reference>
<protein>
    <submittedName>
        <fullName evidence="1">Uncharacterized protein</fullName>
    </submittedName>
</protein>
<evidence type="ECO:0000313" key="1">
    <source>
        <dbReference type="EMBL" id="SPF53367.1"/>
    </source>
</evidence>
<dbReference type="EMBL" id="OMOF01000623">
    <property type="protein sequence ID" value="SPF53367.1"/>
    <property type="molecule type" value="Genomic_DNA"/>
</dbReference>
<evidence type="ECO:0000313" key="2">
    <source>
        <dbReference type="Proteomes" id="UP000238916"/>
    </source>
</evidence>
<sequence>MKNAASYTSQPDPEIMLKPYNLQIEEFYKEKNSISIIAEKSSGSTEIIWKQ</sequence>
<gene>
    <name evidence="1" type="ORF">SBF1_660008</name>
</gene>
<organism evidence="1 2">
    <name type="scientific">Candidatus Desulfosporosinus infrequens</name>
    <dbReference type="NCBI Taxonomy" id="2043169"/>
    <lineage>
        <taxon>Bacteria</taxon>
        <taxon>Bacillati</taxon>
        <taxon>Bacillota</taxon>
        <taxon>Clostridia</taxon>
        <taxon>Eubacteriales</taxon>
        <taxon>Desulfitobacteriaceae</taxon>
        <taxon>Desulfosporosinus</taxon>
    </lineage>
</organism>
<dbReference type="AlphaFoldDB" id="A0A2U3LN49"/>
<accession>A0A2U3LN49</accession>